<dbReference type="Proteomes" id="UP000029493">
    <property type="component" value="Chromosome"/>
</dbReference>
<protein>
    <submittedName>
        <fullName evidence="1">Uncharacterized protein</fullName>
    </submittedName>
</protein>
<keyword evidence="2" id="KW-1185">Reference proteome</keyword>
<dbReference type="AlphaFoldDB" id="A0A089WKC1"/>
<gene>
    <name evidence="1" type="ORF">LK03_07105</name>
</gene>
<name>A0A089WKC1_9PSED</name>
<dbReference type="STRING" id="157783.LK03_07105"/>
<proteinExistence type="predicted"/>
<evidence type="ECO:0000313" key="2">
    <source>
        <dbReference type="Proteomes" id="UP000029493"/>
    </source>
</evidence>
<dbReference type="KEGG" id="psw:LK03_07105"/>
<evidence type="ECO:0000313" key="1">
    <source>
        <dbReference type="EMBL" id="AIR89051.1"/>
    </source>
</evidence>
<organism evidence="1 2">
    <name type="scientific">Pseudomonas cremoricolorata</name>
    <dbReference type="NCBI Taxonomy" id="157783"/>
    <lineage>
        <taxon>Bacteria</taxon>
        <taxon>Pseudomonadati</taxon>
        <taxon>Pseudomonadota</taxon>
        <taxon>Gammaproteobacteria</taxon>
        <taxon>Pseudomonadales</taxon>
        <taxon>Pseudomonadaceae</taxon>
        <taxon>Pseudomonas</taxon>
    </lineage>
</organism>
<dbReference type="EMBL" id="CP009455">
    <property type="protein sequence ID" value="AIR89051.1"/>
    <property type="molecule type" value="Genomic_DNA"/>
</dbReference>
<sequence length="108" mass="11939">MFEDASEKCRTLIEPPIQAESHLFQTIQCADWICGLIGRLTALSLAPDEYSELEPFDKYFSARIIKVTLPGSGMDHQKSAQIPAKRLEETLLDVAGTLAGEIQVESSK</sequence>
<reference evidence="1 2" key="1">
    <citation type="submission" date="2014-09" db="EMBL/GenBank/DDBJ databases">
        <authorList>
            <person name="Chan K.-G."/>
        </authorList>
    </citation>
    <scope>NUCLEOTIDE SEQUENCE [LARGE SCALE GENOMIC DNA]</scope>
    <source>
        <strain evidence="1 2">ND07</strain>
    </source>
</reference>
<accession>A0A089WKC1</accession>